<comment type="caution">
    <text evidence="2">The sequence shown here is derived from an EMBL/GenBank/DDBJ whole genome shotgun (WGS) entry which is preliminary data.</text>
</comment>
<evidence type="ECO:0000256" key="1">
    <source>
        <dbReference type="SAM" id="MobiDB-lite"/>
    </source>
</evidence>
<gene>
    <name evidence="2" type="ORF">AMELA_G00163100</name>
</gene>
<name>A0A7J6AF97_AMEME</name>
<accession>A0A7J6AF97</accession>
<protein>
    <submittedName>
        <fullName evidence="2">Uncharacterized protein</fullName>
    </submittedName>
</protein>
<keyword evidence="3" id="KW-1185">Reference proteome</keyword>
<evidence type="ECO:0000313" key="3">
    <source>
        <dbReference type="Proteomes" id="UP000593565"/>
    </source>
</evidence>
<proteinExistence type="predicted"/>
<feature type="region of interest" description="Disordered" evidence="1">
    <location>
        <begin position="79"/>
        <end position="100"/>
    </location>
</feature>
<reference evidence="2 3" key="1">
    <citation type="submission" date="2020-02" db="EMBL/GenBank/DDBJ databases">
        <title>A chromosome-scale genome assembly of the black bullhead catfish (Ameiurus melas).</title>
        <authorList>
            <person name="Wen M."/>
            <person name="Zham M."/>
            <person name="Cabau C."/>
            <person name="Klopp C."/>
            <person name="Donnadieu C."/>
            <person name="Roques C."/>
            <person name="Bouchez O."/>
            <person name="Lampietro C."/>
            <person name="Jouanno E."/>
            <person name="Herpin A."/>
            <person name="Louis A."/>
            <person name="Berthelot C."/>
            <person name="Parey E."/>
            <person name="Roest-Crollius H."/>
            <person name="Braasch I."/>
            <person name="Postlethwait J."/>
            <person name="Robinson-Rechavi M."/>
            <person name="Echchiki A."/>
            <person name="Begum T."/>
            <person name="Montfort J."/>
            <person name="Schartl M."/>
            <person name="Bobe J."/>
            <person name="Guiguen Y."/>
        </authorList>
    </citation>
    <scope>NUCLEOTIDE SEQUENCE [LARGE SCALE GENOMIC DNA]</scope>
    <source>
        <strain evidence="2">M_S1</strain>
        <tissue evidence="2">Blood</tissue>
    </source>
</reference>
<dbReference type="Proteomes" id="UP000593565">
    <property type="component" value="Unassembled WGS sequence"/>
</dbReference>
<sequence>MYRDKHTKLSDTPTEVLVLEGQEEIEENPALWGQWVPLENQGYQDLRAHPAPRGTAGDPSEALRVVQVREAKKVKQDLEVLRASQETQEPRGGMALPDPE</sequence>
<evidence type="ECO:0000313" key="2">
    <source>
        <dbReference type="EMBL" id="KAF4081615.1"/>
    </source>
</evidence>
<dbReference type="AlphaFoldDB" id="A0A7J6AF97"/>
<dbReference type="EMBL" id="JAAGNN010000013">
    <property type="protein sequence ID" value="KAF4081615.1"/>
    <property type="molecule type" value="Genomic_DNA"/>
</dbReference>
<organism evidence="2 3">
    <name type="scientific">Ameiurus melas</name>
    <name type="common">Black bullhead</name>
    <name type="synonym">Silurus melas</name>
    <dbReference type="NCBI Taxonomy" id="219545"/>
    <lineage>
        <taxon>Eukaryota</taxon>
        <taxon>Metazoa</taxon>
        <taxon>Chordata</taxon>
        <taxon>Craniata</taxon>
        <taxon>Vertebrata</taxon>
        <taxon>Euteleostomi</taxon>
        <taxon>Actinopterygii</taxon>
        <taxon>Neopterygii</taxon>
        <taxon>Teleostei</taxon>
        <taxon>Ostariophysi</taxon>
        <taxon>Siluriformes</taxon>
        <taxon>Ictaluridae</taxon>
        <taxon>Ameiurus</taxon>
    </lineage>
</organism>